<organism evidence="1 2">
    <name type="scientific">Puccinia triticina</name>
    <dbReference type="NCBI Taxonomy" id="208348"/>
    <lineage>
        <taxon>Eukaryota</taxon>
        <taxon>Fungi</taxon>
        <taxon>Dikarya</taxon>
        <taxon>Basidiomycota</taxon>
        <taxon>Pucciniomycotina</taxon>
        <taxon>Pucciniomycetes</taxon>
        <taxon>Pucciniales</taxon>
        <taxon>Pucciniaceae</taxon>
        <taxon>Puccinia</taxon>
    </lineage>
</organism>
<evidence type="ECO:0000313" key="2">
    <source>
        <dbReference type="Proteomes" id="UP001164743"/>
    </source>
</evidence>
<reference evidence="1" key="1">
    <citation type="submission" date="2022-10" db="EMBL/GenBank/DDBJ databases">
        <title>Puccinia triticina Genome sequencing and assembly.</title>
        <authorList>
            <person name="Li C."/>
        </authorList>
    </citation>
    <scope>NUCLEOTIDE SEQUENCE</scope>
    <source>
        <strain evidence="1">Pt15</strain>
    </source>
</reference>
<keyword evidence="2" id="KW-1185">Reference proteome</keyword>
<dbReference type="GeneID" id="77802130"/>
<accession>A0ABY7CYZ6</accession>
<dbReference type="Proteomes" id="UP001164743">
    <property type="component" value="Chromosome 11A"/>
</dbReference>
<sequence length="183" mass="21075">MHEPETEIFFTGHLVASMVGSIPVIVVGKGKWVVHCGQHFELVEEFHKARVWGSGYVTGVNYNRTAFRRIYVTVQDPSTKPGARIRLLAWDSEVLDQMRQLKRGDWIKFGGKVGIDAYKDLHIAETTVNTMDLLGRSESTRYFLRPDPKKIQMLRVDDWALKKLQKKQQGKKRSSQSSLLRFQ</sequence>
<name>A0ABY7CYZ6_9BASI</name>
<protein>
    <recommendedName>
        <fullName evidence="3">OB domain-containing protein</fullName>
    </recommendedName>
</protein>
<evidence type="ECO:0008006" key="3">
    <source>
        <dbReference type="Google" id="ProtNLM"/>
    </source>
</evidence>
<evidence type="ECO:0000313" key="1">
    <source>
        <dbReference type="EMBL" id="WAQ89647.1"/>
    </source>
</evidence>
<gene>
    <name evidence="1" type="ORF">PtA15_11A337</name>
</gene>
<proteinExistence type="predicted"/>
<dbReference type="RefSeq" id="XP_053025202.1">
    <property type="nucleotide sequence ID" value="XM_053161235.1"/>
</dbReference>
<dbReference type="EMBL" id="CP110431">
    <property type="protein sequence ID" value="WAQ89647.1"/>
    <property type="molecule type" value="Genomic_DNA"/>
</dbReference>